<dbReference type="InterPro" id="IPR032710">
    <property type="entry name" value="NTF2-like_dom_sf"/>
</dbReference>
<comment type="caution">
    <text evidence="3">The sequence shown here is derived from an EMBL/GenBank/DDBJ whole genome shotgun (WGS) entry which is preliminary data.</text>
</comment>
<gene>
    <name evidence="3" type="ORF">RFM23_25015</name>
</gene>
<dbReference type="Pfam" id="PF03358">
    <property type="entry name" value="FMN_red"/>
    <property type="match status" value="1"/>
</dbReference>
<dbReference type="InterPro" id="IPR029039">
    <property type="entry name" value="Flavoprotein-like_sf"/>
</dbReference>
<dbReference type="Gene3D" id="3.40.50.360">
    <property type="match status" value="1"/>
</dbReference>
<dbReference type="SUPFAM" id="SSF54427">
    <property type="entry name" value="NTF2-like"/>
    <property type="match status" value="1"/>
</dbReference>
<dbReference type="InterPro" id="IPR037401">
    <property type="entry name" value="SnoaL-like"/>
</dbReference>
<feature type="domain" description="NADPH-dependent FMN reductase-like" evidence="1">
    <location>
        <begin position="12"/>
        <end position="155"/>
    </location>
</feature>
<evidence type="ECO:0000259" key="2">
    <source>
        <dbReference type="Pfam" id="PF13474"/>
    </source>
</evidence>
<feature type="domain" description="SnoaL-like" evidence="2">
    <location>
        <begin position="205"/>
        <end position="318"/>
    </location>
</feature>
<dbReference type="Pfam" id="PF13474">
    <property type="entry name" value="SnoaL_3"/>
    <property type="match status" value="1"/>
</dbReference>
<proteinExistence type="predicted"/>
<protein>
    <submittedName>
        <fullName evidence="3">NAD(P)H-dependent oxidoreductase</fullName>
    </submittedName>
</protein>
<name>A0ABU5AUA9_9HYPH</name>
<dbReference type="Proteomes" id="UP001276564">
    <property type="component" value="Unassembled WGS sequence"/>
</dbReference>
<dbReference type="EMBL" id="JAVIIP010000016">
    <property type="protein sequence ID" value="MDX8540882.1"/>
    <property type="molecule type" value="Genomic_DNA"/>
</dbReference>
<keyword evidence="4" id="KW-1185">Reference proteome</keyword>
<evidence type="ECO:0000313" key="4">
    <source>
        <dbReference type="Proteomes" id="UP001276564"/>
    </source>
</evidence>
<dbReference type="PANTHER" id="PTHR30543:SF21">
    <property type="entry name" value="NAD(P)H-DEPENDENT FMN REDUCTASE LOT6"/>
    <property type="match status" value="1"/>
</dbReference>
<evidence type="ECO:0000313" key="3">
    <source>
        <dbReference type="EMBL" id="MDX8540882.1"/>
    </source>
</evidence>
<accession>A0ABU5AUA9</accession>
<reference evidence="3 4" key="1">
    <citation type="submission" date="2023-08" db="EMBL/GenBank/DDBJ databases">
        <title>Implementing the SeqCode for naming new Mesorhizobium species isolated from Vachellia karroo root nodules.</title>
        <authorList>
            <person name="Van Lill M."/>
        </authorList>
    </citation>
    <scope>NUCLEOTIDE SEQUENCE [LARGE SCALE GENOMIC DNA]</scope>
    <source>
        <strain evidence="3 4">VK4B</strain>
    </source>
</reference>
<evidence type="ECO:0000259" key="1">
    <source>
        <dbReference type="Pfam" id="PF03358"/>
    </source>
</evidence>
<dbReference type="PANTHER" id="PTHR30543">
    <property type="entry name" value="CHROMATE REDUCTASE"/>
    <property type="match status" value="1"/>
</dbReference>
<organism evidence="3 4">
    <name type="scientific">Mesorhizobium abyssinicae</name>
    <dbReference type="NCBI Taxonomy" id="1209958"/>
    <lineage>
        <taxon>Bacteria</taxon>
        <taxon>Pseudomonadati</taxon>
        <taxon>Pseudomonadota</taxon>
        <taxon>Alphaproteobacteria</taxon>
        <taxon>Hyphomicrobiales</taxon>
        <taxon>Phyllobacteriaceae</taxon>
        <taxon>Mesorhizobium</taxon>
    </lineage>
</organism>
<dbReference type="InterPro" id="IPR050712">
    <property type="entry name" value="NAD(P)H-dep_reductase"/>
</dbReference>
<sequence length="324" mass="35375">MNNAAQTRAIQLAVIVGSLRAQSYSRKIARALAARAPDSMRCRFIEIGDLPLYNEDLEGEDPPRAWSTFRAEIRSADAVLFVTPEYNRSIPGCLKNALDVGSRPSGKSVFKGLPAGVVSVTPNKLGAFGANHALRQTFVFLDMPVMQQPEAYFSTVADLLDDKGGVKSSETAGSLEKFMSALEDWIRTIRPDDASFEAFMRQREKIAEDYVNGDAKSLEAIVTHAEPATFFSPRGDHLQGANAVASRYERDARSFHEGGSTDLEVLQSSASGGLAFWTGLQHAEARMGKNGETTAMTLRVTEVFRFEDGAFRLVHRHADPAKAG</sequence>
<dbReference type="SUPFAM" id="SSF52218">
    <property type="entry name" value="Flavoproteins"/>
    <property type="match status" value="1"/>
</dbReference>
<dbReference type="Gene3D" id="3.10.450.50">
    <property type="match status" value="1"/>
</dbReference>
<dbReference type="InterPro" id="IPR005025">
    <property type="entry name" value="FMN_Rdtase-like_dom"/>
</dbReference>